<proteinExistence type="predicted"/>
<gene>
    <name evidence="1" type="ORF">K9S39_04755</name>
</gene>
<sequence length="134" mass="15397">MRKHTLTDEAVHEAVAELLAQAAETGKAATVTALADRLGIKRQTLYRDFGNVVADFLTRDAERRTRPLRPPKDDANDRKTIARLRREKDELTRHVHAYEDYIRLLTIENARLASELERVSGVTRLSRFRTSEDQ</sequence>
<evidence type="ECO:0000313" key="2">
    <source>
        <dbReference type="Proteomes" id="UP000830115"/>
    </source>
</evidence>
<organism evidence="1 2">
    <name type="scientific">Streptomyces halobius</name>
    <dbReference type="NCBI Taxonomy" id="2879846"/>
    <lineage>
        <taxon>Bacteria</taxon>
        <taxon>Bacillati</taxon>
        <taxon>Actinomycetota</taxon>
        <taxon>Actinomycetes</taxon>
        <taxon>Kitasatosporales</taxon>
        <taxon>Streptomycetaceae</taxon>
        <taxon>Streptomyces</taxon>
    </lineage>
</organism>
<keyword evidence="2" id="KW-1185">Reference proteome</keyword>
<dbReference type="EMBL" id="CP086322">
    <property type="protein sequence ID" value="UQA91280.1"/>
    <property type="molecule type" value="Genomic_DNA"/>
</dbReference>
<accession>A0ABY4M0J3</accession>
<protein>
    <recommendedName>
        <fullName evidence="3">TetR family transcriptional regulator</fullName>
    </recommendedName>
</protein>
<evidence type="ECO:0008006" key="3">
    <source>
        <dbReference type="Google" id="ProtNLM"/>
    </source>
</evidence>
<dbReference type="RefSeq" id="WP_248862102.1">
    <property type="nucleotide sequence ID" value="NZ_CP086322.1"/>
</dbReference>
<reference evidence="1" key="1">
    <citation type="submission" date="2021-10" db="EMBL/GenBank/DDBJ databases">
        <title>Streptomyces nigrumlapis sp.nov.,an antimicrobial producing actinobacterium isolated from Black Gobi rocks.</title>
        <authorList>
            <person name="Wen Y."/>
            <person name="Zhang W."/>
            <person name="Liu X.G."/>
        </authorList>
    </citation>
    <scope>NUCLEOTIDE SEQUENCE</scope>
    <source>
        <strain evidence="1">ST13-2-2</strain>
    </source>
</reference>
<dbReference type="Proteomes" id="UP000830115">
    <property type="component" value="Chromosome"/>
</dbReference>
<name>A0ABY4M0J3_9ACTN</name>
<dbReference type="Gene3D" id="1.10.10.60">
    <property type="entry name" value="Homeodomain-like"/>
    <property type="match status" value="1"/>
</dbReference>
<evidence type="ECO:0000313" key="1">
    <source>
        <dbReference type="EMBL" id="UQA91280.1"/>
    </source>
</evidence>